<proteinExistence type="predicted"/>
<keyword evidence="3" id="KW-1185">Reference proteome</keyword>
<evidence type="ECO:0000313" key="3">
    <source>
        <dbReference type="Proteomes" id="UP001286313"/>
    </source>
</evidence>
<dbReference type="Proteomes" id="UP001286313">
    <property type="component" value="Unassembled WGS sequence"/>
</dbReference>
<evidence type="ECO:0000256" key="1">
    <source>
        <dbReference type="SAM" id="MobiDB-lite"/>
    </source>
</evidence>
<comment type="caution">
    <text evidence="2">The sequence shown here is derived from an EMBL/GenBank/DDBJ whole genome shotgun (WGS) entry which is preliminary data.</text>
</comment>
<sequence length="128" mass="14978">MLHPTSSTPTHNSTHDPDLTQTPLHHPDTSFEWELLVFRADLIREALKEHELLEIHPSSRVYEVLFTYLMCMYEEAAEYQHPPIPPPVHHPLTQPHHQYTPLPHSQPTLFLPTPHISYRTYRHTPTSP</sequence>
<dbReference type="AlphaFoldDB" id="A0AAE1FQ14"/>
<feature type="compositionally biased region" description="Low complexity" evidence="1">
    <location>
        <begin position="1"/>
        <end position="12"/>
    </location>
</feature>
<name>A0AAE1FQ14_PETCI</name>
<dbReference type="EMBL" id="JAWQEG010001633">
    <property type="protein sequence ID" value="KAK3877751.1"/>
    <property type="molecule type" value="Genomic_DNA"/>
</dbReference>
<evidence type="ECO:0000313" key="2">
    <source>
        <dbReference type="EMBL" id="KAK3877751.1"/>
    </source>
</evidence>
<organism evidence="2 3">
    <name type="scientific">Petrolisthes cinctipes</name>
    <name type="common">Flat porcelain crab</name>
    <dbReference type="NCBI Taxonomy" id="88211"/>
    <lineage>
        <taxon>Eukaryota</taxon>
        <taxon>Metazoa</taxon>
        <taxon>Ecdysozoa</taxon>
        <taxon>Arthropoda</taxon>
        <taxon>Crustacea</taxon>
        <taxon>Multicrustacea</taxon>
        <taxon>Malacostraca</taxon>
        <taxon>Eumalacostraca</taxon>
        <taxon>Eucarida</taxon>
        <taxon>Decapoda</taxon>
        <taxon>Pleocyemata</taxon>
        <taxon>Anomura</taxon>
        <taxon>Galatheoidea</taxon>
        <taxon>Porcellanidae</taxon>
        <taxon>Petrolisthes</taxon>
    </lineage>
</organism>
<gene>
    <name evidence="2" type="ORF">Pcinc_017563</name>
</gene>
<protein>
    <submittedName>
        <fullName evidence="2">Uncharacterized protein</fullName>
    </submittedName>
</protein>
<feature type="region of interest" description="Disordered" evidence="1">
    <location>
        <begin position="1"/>
        <end position="24"/>
    </location>
</feature>
<reference evidence="2" key="1">
    <citation type="submission" date="2023-10" db="EMBL/GenBank/DDBJ databases">
        <title>Genome assemblies of two species of porcelain crab, Petrolisthes cinctipes and Petrolisthes manimaculis (Anomura: Porcellanidae).</title>
        <authorList>
            <person name="Angst P."/>
        </authorList>
    </citation>
    <scope>NUCLEOTIDE SEQUENCE</scope>
    <source>
        <strain evidence="2">PB745_01</strain>
        <tissue evidence="2">Gill</tissue>
    </source>
</reference>
<accession>A0AAE1FQ14</accession>